<dbReference type="Proteomes" id="UP000823775">
    <property type="component" value="Unassembled WGS sequence"/>
</dbReference>
<accession>A0ABS8WW92</accession>
<reference evidence="2 3" key="1">
    <citation type="journal article" date="2021" name="BMC Genomics">
        <title>Datura genome reveals duplications of psychoactive alkaloid biosynthetic genes and high mutation rate following tissue culture.</title>
        <authorList>
            <person name="Rajewski A."/>
            <person name="Carter-House D."/>
            <person name="Stajich J."/>
            <person name="Litt A."/>
        </authorList>
    </citation>
    <scope>NUCLEOTIDE SEQUENCE [LARGE SCALE GENOMIC DNA]</scope>
    <source>
        <strain evidence="2">AR-01</strain>
    </source>
</reference>
<comment type="caution">
    <text evidence="2">The sequence shown here is derived from an EMBL/GenBank/DDBJ whole genome shotgun (WGS) entry which is preliminary data.</text>
</comment>
<gene>
    <name evidence="2" type="ORF">HAX54_006107</name>
</gene>
<name>A0ABS8WW92_DATST</name>
<evidence type="ECO:0000256" key="1">
    <source>
        <dbReference type="SAM" id="MobiDB-lite"/>
    </source>
</evidence>
<evidence type="ECO:0000313" key="3">
    <source>
        <dbReference type="Proteomes" id="UP000823775"/>
    </source>
</evidence>
<protein>
    <submittedName>
        <fullName evidence="2">Uncharacterized protein</fullName>
    </submittedName>
</protein>
<evidence type="ECO:0000313" key="2">
    <source>
        <dbReference type="EMBL" id="MCE3216318.1"/>
    </source>
</evidence>
<feature type="region of interest" description="Disordered" evidence="1">
    <location>
        <begin position="1"/>
        <end position="22"/>
    </location>
</feature>
<organism evidence="2 3">
    <name type="scientific">Datura stramonium</name>
    <name type="common">Jimsonweed</name>
    <name type="synonym">Common thornapple</name>
    <dbReference type="NCBI Taxonomy" id="4076"/>
    <lineage>
        <taxon>Eukaryota</taxon>
        <taxon>Viridiplantae</taxon>
        <taxon>Streptophyta</taxon>
        <taxon>Embryophyta</taxon>
        <taxon>Tracheophyta</taxon>
        <taxon>Spermatophyta</taxon>
        <taxon>Magnoliopsida</taxon>
        <taxon>eudicotyledons</taxon>
        <taxon>Gunneridae</taxon>
        <taxon>Pentapetalae</taxon>
        <taxon>asterids</taxon>
        <taxon>lamiids</taxon>
        <taxon>Solanales</taxon>
        <taxon>Solanaceae</taxon>
        <taxon>Solanoideae</taxon>
        <taxon>Datureae</taxon>
        <taxon>Datura</taxon>
    </lineage>
</organism>
<dbReference type="EMBL" id="JACEIK010013023">
    <property type="protein sequence ID" value="MCE3216318.1"/>
    <property type="molecule type" value="Genomic_DNA"/>
</dbReference>
<proteinExistence type="predicted"/>
<keyword evidence="3" id="KW-1185">Reference proteome</keyword>
<sequence length="88" mass="9327">MPANFWSRLGLEDGGGGEDLEDGTSLKACPDILGVGSLRSCADRELSISCSMESPSSGANTVINRIRTLAIAHNWLIRIGKGRREPAA</sequence>